<accession>A0A182V697</accession>
<proteinExistence type="predicted"/>
<sequence>MLVGRFSASDGESHLNGTGAQRDEPCTDMKHLAIFLLVAAAVLIEVQGQIEPCLLWMKPRK</sequence>
<name>A0A182V697_ANOME</name>
<reference evidence="2" key="1">
    <citation type="submission" date="2020-05" db="UniProtKB">
        <authorList>
            <consortium name="EnsemblMetazoa"/>
        </authorList>
    </citation>
    <scope>IDENTIFICATION</scope>
    <source>
        <strain evidence="2">MAF</strain>
    </source>
</reference>
<dbReference type="VEuPathDB" id="VectorBase:AMEM009559"/>
<dbReference type="Proteomes" id="UP000075903">
    <property type="component" value="Unassembled WGS sequence"/>
</dbReference>
<organism evidence="2 3">
    <name type="scientific">Anopheles merus</name>
    <name type="common">Mosquito</name>
    <dbReference type="NCBI Taxonomy" id="30066"/>
    <lineage>
        <taxon>Eukaryota</taxon>
        <taxon>Metazoa</taxon>
        <taxon>Ecdysozoa</taxon>
        <taxon>Arthropoda</taxon>
        <taxon>Hexapoda</taxon>
        <taxon>Insecta</taxon>
        <taxon>Pterygota</taxon>
        <taxon>Neoptera</taxon>
        <taxon>Endopterygota</taxon>
        <taxon>Diptera</taxon>
        <taxon>Nematocera</taxon>
        <taxon>Culicoidea</taxon>
        <taxon>Culicidae</taxon>
        <taxon>Anophelinae</taxon>
        <taxon>Anopheles</taxon>
    </lineage>
</organism>
<dbReference type="EnsemblMetazoa" id="AMEM009559-RA">
    <property type="protein sequence ID" value="AMEM009559-PA"/>
    <property type="gene ID" value="AMEM009559"/>
</dbReference>
<feature type="region of interest" description="Disordered" evidence="1">
    <location>
        <begin position="1"/>
        <end position="23"/>
    </location>
</feature>
<keyword evidence="3" id="KW-1185">Reference proteome</keyword>
<evidence type="ECO:0000313" key="2">
    <source>
        <dbReference type="EnsemblMetazoa" id="AMEM009559-PA"/>
    </source>
</evidence>
<evidence type="ECO:0000313" key="3">
    <source>
        <dbReference type="Proteomes" id="UP000075903"/>
    </source>
</evidence>
<dbReference type="AlphaFoldDB" id="A0A182V697"/>
<evidence type="ECO:0000256" key="1">
    <source>
        <dbReference type="SAM" id="MobiDB-lite"/>
    </source>
</evidence>
<protein>
    <submittedName>
        <fullName evidence="2">Uncharacterized protein</fullName>
    </submittedName>
</protein>